<dbReference type="GO" id="GO:0000329">
    <property type="term" value="C:fungal-type vacuole membrane"/>
    <property type="evidence" value="ECO:0007669"/>
    <property type="project" value="TreeGrafter"/>
</dbReference>
<evidence type="ECO:0000256" key="2">
    <source>
        <dbReference type="ARBA" id="ARBA00023136"/>
    </source>
</evidence>
<comment type="similarity">
    <text evidence="3">Belongs to the VAM6/VPS39 family.</text>
</comment>
<evidence type="ECO:0000256" key="4">
    <source>
        <dbReference type="SAM" id="MobiDB-lite"/>
    </source>
</evidence>
<keyword evidence="2" id="KW-0472">Membrane</keyword>
<name>A0AAV5RIZ0_STABA</name>
<dbReference type="PANTHER" id="PTHR12894">
    <property type="entry name" value="CNH DOMAIN CONTAINING"/>
    <property type="match status" value="1"/>
</dbReference>
<dbReference type="InterPro" id="IPR036322">
    <property type="entry name" value="WD40_repeat_dom_sf"/>
</dbReference>
<protein>
    <recommendedName>
        <fullName evidence="5">Vacuolar sorting protein 39/Transforming growth factor beta receptor-associated domain-containing protein</fullName>
    </recommendedName>
</protein>
<comment type="caution">
    <text evidence="6">The sequence shown here is derived from an EMBL/GenBank/DDBJ whole genome shotgun (WGS) entry which is preliminary data.</text>
</comment>
<comment type="subcellular location">
    <subcellularLocation>
        <location evidence="1">Endomembrane system</location>
        <topology evidence="1">Peripheral membrane protein</topology>
    </subcellularLocation>
</comment>
<dbReference type="GO" id="GO:0034058">
    <property type="term" value="P:endosomal vesicle fusion"/>
    <property type="evidence" value="ECO:0007669"/>
    <property type="project" value="TreeGrafter"/>
</dbReference>
<evidence type="ECO:0000313" key="7">
    <source>
        <dbReference type="Proteomes" id="UP001362899"/>
    </source>
</evidence>
<keyword evidence="7" id="KW-1185">Reference proteome</keyword>
<dbReference type="Pfam" id="PF10366">
    <property type="entry name" value="Vps39_1"/>
    <property type="match status" value="1"/>
</dbReference>
<dbReference type="InterPro" id="IPR032914">
    <property type="entry name" value="Vam6/VPS39/TRAP1"/>
</dbReference>
<dbReference type="InterPro" id="IPR019452">
    <property type="entry name" value="VPS39/TGF_beta_rcpt-assoc_1"/>
</dbReference>
<dbReference type="GO" id="GO:0006914">
    <property type="term" value="P:autophagy"/>
    <property type="evidence" value="ECO:0007669"/>
    <property type="project" value="TreeGrafter"/>
</dbReference>
<proteinExistence type="inferred from homology"/>
<dbReference type="PANTHER" id="PTHR12894:SF49">
    <property type="entry name" value="VAM6_VPS39-LIKE PROTEIN"/>
    <property type="match status" value="1"/>
</dbReference>
<accession>A0AAV5RIZ0</accession>
<evidence type="ECO:0000313" key="6">
    <source>
        <dbReference type="EMBL" id="GMM50576.1"/>
    </source>
</evidence>
<evidence type="ECO:0000259" key="5">
    <source>
        <dbReference type="Pfam" id="PF10366"/>
    </source>
</evidence>
<reference evidence="6 7" key="1">
    <citation type="journal article" date="2023" name="Elife">
        <title>Identification of key yeast species and microbe-microbe interactions impacting larval growth of Drosophila in the wild.</title>
        <authorList>
            <person name="Mure A."/>
            <person name="Sugiura Y."/>
            <person name="Maeda R."/>
            <person name="Honda K."/>
            <person name="Sakurai N."/>
            <person name="Takahashi Y."/>
            <person name="Watada M."/>
            <person name="Katoh T."/>
            <person name="Gotoh A."/>
            <person name="Gotoh Y."/>
            <person name="Taniguchi I."/>
            <person name="Nakamura K."/>
            <person name="Hayashi T."/>
            <person name="Katayama T."/>
            <person name="Uemura T."/>
            <person name="Hattori Y."/>
        </authorList>
    </citation>
    <scope>NUCLEOTIDE SEQUENCE [LARGE SCALE GENOMIC DNA]</scope>
    <source>
        <strain evidence="6 7">SB-73</strain>
    </source>
</reference>
<feature type="domain" description="Vacuolar sorting protein 39/Transforming growth factor beta receptor-associated" evidence="5">
    <location>
        <begin position="487"/>
        <end position="585"/>
    </location>
</feature>
<sequence>MSLQIEQLVTVDGILQACEGVPLLLPADDRDRDPKKSKENRKLLVALKTGVLRVYAQKDMFLECTIPIKSNTIQLQLIPKTSLVAIISNDACYIYNLSTRQLELKTPAKKTCRVLMMAVSDQKLCLVCDDKSLKVIRVSGNSKLTQTMDIRTPAKVLGIVAVNNGFVALLGFKSATGYGFKARSSQSTTKVQLWFVEDESQDIVASPHSSRTPVPQRLPMRHLYNFPQYDLNQPFLITSIDEYVLIGCSTGTTLLRYNDRDFSLVNETHKRCHSLSTGVTESTNISVFLALLENELCIINPVSGAVLATQKIGDYSINGQLLFTTSEISRATCDISIQYLKSNSEGASLAVKMESDDPEIIQLQLSYAGQILAADPTESVRIFTQIETGDSSYKIHDQVLDYLEPYIAAHTDSPAQNEEHPDTGSVHVARRRDSDDAASIRSSGTVSSTFSSYKNKNTRHMLDSVASYLAFTRRKLRLAQKDADPRLDTALLRCYLAMHSPLIGPLLRSSNACDVEVVKTSLLKLNKWKELVWFLRSKHDDASHRTGLDLILLYMDKADVDKEIVQFIEQAKPQLDTLFEYTKPILKHNDEAVKRLFFELPLPASVMSDLAAVYHFLAANISNEVAGKFALLCYGLPTDSQEVNEEAIKYLAETDPDRCILEVEKCSTPFRPQVLMDNETIPLKARAILHSQAGDSCGAIDLYLALEDLTHAEEVAVKAKLSSYLLDKLVQIPHLLARFLGSSHESCVDPEDLLEKLPSSTLYNEVSEFLVHAIVEAYTTTTKVSTQAVAAQVSLAELSIELSQLRQRHFEVGIHDTCYICHKRLGKAVLGTTDLGMAHYACMR</sequence>
<dbReference type="SUPFAM" id="SSF50978">
    <property type="entry name" value="WD40 repeat-like"/>
    <property type="match status" value="1"/>
</dbReference>
<dbReference type="GO" id="GO:0012505">
    <property type="term" value="C:endomembrane system"/>
    <property type="evidence" value="ECO:0007669"/>
    <property type="project" value="UniProtKB-SubCell"/>
</dbReference>
<dbReference type="EMBL" id="BTGC01000003">
    <property type="protein sequence ID" value="GMM50576.1"/>
    <property type="molecule type" value="Genomic_DNA"/>
</dbReference>
<gene>
    <name evidence="6" type="ORF">DASB73_015340</name>
</gene>
<dbReference type="AlphaFoldDB" id="A0AAV5RIZ0"/>
<feature type="region of interest" description="Disordered" evidence="4">
    <location>
        <begin position="411"/>
        <end position="441"/>
    </location>
</feature>
<dbReference type="Proteomes" id="UP001362899">
    <property type="component" value="Unassembled WGS sequence"/>
</dbReference>
<evidence type="ECO:0000256" key="1">
    <source>
        <dbReference type="ARBA" id="ARBA00004184"/>
    </source>
</evidence>
<evidence type="ECO:0000256" key="3">
    <source>
        <dbReference type="ARBA" id="ARBA00038201"/>
    </source>
</evidence>
<organism evidence="6 7">
    <name type="scientific">Starmerella bacillaris</name>
    <name type="common">Yeast</name>
    <name type="synonym">Candida zemplinina</name>
    <dbReference type="NCBI Taxonomy" id="1247836"/>
    <lineage>
        <taxon>Eukaryota</taxon>
        <taxon>Fungi</taxon>
        <taxon>Dikarya</taxon>
        <taxon>Ascomycota</taxon>
        <taxon>Saccharomycotina</taxon>
        <taxon>Dipodascomycetes</taxon>
        <taxon>Dipodascales</taxon>
        <taxon>Trichomonascaceae</taxon>
        <taxon>Starmerella</taxon>
    </lineage>
</organism>